<evidence type="ECO:0000313" key="2">
    <source>
        <dbReference type="Proteomes" id="UP001327560"/>
    </source>
</evidence>
<name>A0AAQ3QDX0_9LILI</name>
<dbReference type="EMBL" id="CP136893">
    <property type="protein sequence ID" value="WOL04890.1"/>
    <property type="molecule type" value="Genomic_DNA"/>
</dbReference>
<proteinExistence type="predicted"/>
<dbReference type="Proteomes" id="UP001327560">
    <property type="component" value="Chromosome 4"/>
</dbReference>
<keyword evidence="2" id="KW-1185">Reference proteome</keyword>
<protein>
    <recommendedName>
        <fullName evidence="3">Flavin-containing monooxygenase</fullName>
    </recommendedName>
</protein>
<organism evidence="1 2">
    <name type="scientific">Canna indica</name>
    <name type="common">Indian-shot</name>
    <dbReference type="NCBI Taxonomy" id="4628"/>
    <lineage>
        <taxon>Eukaryota</taxon>
        <taxon>Viridiplantae</taxon>
        <taxon>Streptophyta</taxon>
        <taxon>Embryophyta</taxon>
        <taxon>Tracheophyta</taxon>
        <taxon>Spermatophyta</taxon>
        <taxon>Magnoliopsida</taxon>
        <taxon>Liliopsida</taxon>
        <taxon>Zingiberales</taxon>
        <taxon>Cannaceae</taxon>
        <taxon>Canna</taxon>
    </lineage>
</organism>
<reference evidence="1 2" key="1">
    <citation type="submission" date="2023-10" db="EMBL/GenBank/DDBJ databases">
        <title>Chromosome-scale genome assembly provides insights into flower coloration mechanisms of Canna indica.</title>
        <authorList>
            <person name="Li C."/>
        </authorList>
    </citation>
    <scope>NUCLEOTIDE SEQUENCE [LARGE SCALE GENOMIC DNA]</scope>
    <source>
        <tissue evidence="1">Flower</tissue>
    </source>
</reference>
<evidence type="ECO:0000313" key="1">
    <source>
        <dbReference type="EMBL" id="WOL04890.1"/>
    </source>
</evidence>
<sequence>MAVLMAHSLACNGPIKEVVLLEGPKGELLFIHYVTVNRLQVDEAAASIDYRITTRPQESTTPANLSFGLDGVATKDIHVDPLFSLSLSLRIFLPNAAATAAKSLRHAPNLDGQENCTHRSSYDIPVSAHKNDDDPAAATRPYSGFGDIKVVLGIKRFYTSKVELVDGRLLYVDSIILATGYRNKQFPSWLQVCVCV</sequence>
<accession>A0AAQ3QDX0</accession>
<gene>
    <name evidence="1" type="ORF">Cni_G13612</name>
</gene>
<dbReference type="AlphaFoldDB" id="A0AAQ3QDX0"/>
<evidence type="ECO:0008006" key="3">
    <source>
        <dbReference type="Google" id="ProtNLM"/>
    </source>
</evidence>